<feature type="region of interest" description="Disordered" evidence="1">
    <location>
        <begin position="730"/>
        <end position="755"/>
    </location>
</feature>
<dbReference type="SUPFAM" id="SSF52087">
    <property type="entry name" value="CRAL/TRIO domain"/>
    <property type="match status" value="1"/>
</dbReference>
<keyword evidence="4" id="KW-1185">Reference proteome</keyword>
<feature type="compositionally biased region" description="Low complexity" evidence="1">
    <location>
        <begin position="109"/>
        <end position="119"/>
    </location>
</feature>
<dbReference type="EMBL" id="CAACVS010000010">
    <property type="protein sequence ID" value="VEU33822.1"/>
    <property type="molecule type" value="Genomic_DNA"/>
</dbReference>
<evidence type="ECO:0000259" key="2">
    <source>
        <dbReference type="Pfam" id="PF20710"/>
    </source>
</evidence>
<gene>
    <name evidence="3" type="ORF">PSNMU_V1.4_AUG-EV-PASAV3_0005120</name>
</gene>
<feature type="domain" description="DUF6824" evidence="2">
    <location>
        <begin position="647"/>
        <end position="728"/>
    </location>
</feature>
<accession>A0A448YVJ8</accession>
<dbReference type="OrthoDB" id="48408at2759"/>
<feature type="compositionally biased region" description="Polar residues" evidence="1">
    <location>
        <begin position="120"/>
        <end position="134"/>
    </location>
</feature>
<feature type="region of interest" description="Disordered" evidence="1">
    <location>
        <begin position="108"/>
        <end position="179"/>
    </location>
</feature>
<evidence type="ECO:0000313" key="4">
    <source>
        <dbReference type="Proteomes" id="UP000291116"/>
    </source>
</evidence>
<proteinExistence type="predicted"/>
<dbReference type="Proteomes" id="UP000291116">
    <property type="component" value="Unassembled WGS sequence"/>
</dbReference>
<evidence type="ECO:0000256" key="1">
    <source>
        <dbReference type="SAM" id="MobiDB-lite"/>
    </source>
</evidence>
<reference evidence="3 4" key="1">
    <citation type="submission" date="2019-01" db="EMBL/GenBank/DDBJ databases">
        <authorList>
            <person name="Ferrante I. M."/>
        </authorList>
    </citation>
    <scope>NUCLEOTIDE SEQUENCE [LARGE SCALE GENOMIC DNA]</scope>
    <source>
        <strain evidence="3 4">B856</strain>
    </source>
</reference>
<name>A0A448YVJ8_9STRA</name>
<dbReference type="Gene3D" id="3.40.525.10">
    <property type="entry name" value="CRAL-TRIO lipid binding domain"/>
    <property type="match status" value="1"/>
</dbReference>
<dbReference type="InterPro" id="IPR036865">
    <property type="entry name" value="CRAL-TRIO_dom_sf"/>
</dbReference>
<dbReference type="InterPro" id="IPR049227">
    <property type="entry name" value="DUF6824"/>
</dbReference>
<dbReference type="Pfam" id="PF20710">
    <property type="entry name" value="DUF6824"/>
    <property type="match status" value="1"/>
</dbReference>
<sequence>MSANENNNMMMGKIDDEVVELRFSNINVDTEELISGIISDEFEDIVEEYADATAERNTNRGTKTANRLSAISFSKGTDGRPSILSVRPSLMSLGMSDRLLEKVMEDLSDPSLDPCDLPPQEQNSSDNASDTSWAMNVAAPEGTNGDLYNDDRHDSFGASPSVSAPTLADSPSSNPFTGVAMESHSEQFHAGGNYAKGRISMTADPLVFGAGGIPIPIDAHNGENHYESTQPFADPAISQNIGDQTYNDSISPPPLKRPFAMRFSVSRRTLNMLDDDFFHDFSPHSSGHENDEHPKPVNVVSSEMQQTYLNETEEVFKAQELALTREMEKIAVHDQDKVNFEVHGIPHMGTLNVEPVNTDWYLHQLEMELQSTIQDNSAFQEAQRMNPSYVNSKTFRLMFLRTFWQESTFDVKQAAAKIALYFSTKKLIFGGGEILGRDVRLSDLSVDDRAAMDCGALQTMPDRDAAGRVVILYAPGQRVFNTVENWLRAMWYMLSVTAKDEDNQKSGMVMVVYLRGFTNRRDTFEQAKKITMVRDSIPLKIVGLHYCYNDESMRALVTAQKVHFLTRNQRSHTREHLARHDDICFRLETYGIHVDKCILLENGHLGMAWYNQWIRLRGVAEVEMVASSGTATTPRTIDTTIVPKKFDVLFGRGRNTREHCGNLRCAHLVEMHQLEYENCSKPQKTALALKIVDMVKECGGKFLKKDRKYGWQEVPDTAAREKVSHFFRHLRSTKSSADDDKQPGVTESQKRSAPC</sequence>
<feature type="compositionally biased region" description="Polar residues" evidence="1">
    <location>
        <begin position="158"/>
        <end position="176"/>
    </location>
</feature>
<evidence type="ECO:0000313" key="3">
    <source>
        <dbReference type="EMBL" id="VEU33822.1"/>
    </source>
</evidence>
<organism evidence="3 4">
    <name type="scientific">Pseudo-nitzschia multistriata</name>
    <dbReference type="NCBI Taxonomy" id="183589"/>
    <lineage>
        <taxon>Eukaryota</taxon>
        <taxon>Sar</taxon>
        <taxon>Stramenopiles</taxon>
        <taxon>Ochrophyta</taxon>
        <taxon>Bacillariophyta</taxon>
        <taxon>Bacillariophyceae</taxon>
        <taxon>Bacillariophycidae</taxon>
        <taxon>Bacillariales</taxon>
        <taxon>Bacillariaceae</taxon>
        <taxon>Pseudo-nitzschia</taxon>
    </lineage>
</organism>
<protein>
    <recommendedName>
        <fullName evidence="2">DUF6824 domain-containing protein</fullName>
    </recommendedName>
</protein>
<dbReference type="AlphaFoldDB" id="A0A448YVJ8"/>